<dbReference type="Pfam" id="PF00392">
    <property type="entry name" value="GntR"/>
    <property type="match status" value="1"/>
</dbReference>
<dbReference type="EMBL" id="WTYW01000003">
    <property type="protein sequence ID" value="MXO86476.1"/>
    <property type="molecule type" value="Genomic_DNA"/>
</dbReference>
<dbReference type="Proteomes" id="UP000433104">
    <property type="component" value="Unassembled WGS sequence"/>
</dbReference>
<dbReference type="SMART" id="SM00345">
    <property type="entry name" value="HTH_GNTR"/>
    <property type="match status" value="1"/>
</dbReference>
<evidence type="ECO:0000259" key="4">
    <source>
        <dbReference type="PROSITE" id="PS50949"/>
    </source>
</evidence>
<evidence type="ECO:0000256" key="2">
    <source>
        <dbReference type="ARBA" id="ARBA00023125"/>
    </source>
</evidence>
<dbReference type="AlphaFoldDB" id="A0A844ZH58"/>
<organism evidence="5 6">
    <name type="scientific">Parapontixanthobacter aurantiacus</name>
    <dbReference type="NCBI Taxonomy" id="1463599"/>
    <lineage>
        <taxon>Bacteria</taxon>
        <taxon>Pseudomonadati</taxon>
        <taxon>Pseudomonadota</taxon>
        <taxon>Alphaproteobacteria</taxon>
        <taxon>Sphingomonadales</taxon>
        <taxon>Erythrobacteraceae</taxon>
        <taxon>Parapontixanthobacter</taxon>
    </lineage>
</organism>
<comment type="caution">
    <text evidence="5">The sequence shown here is derived from an EMBL/GenBank/DDBJ whole genome shotgun (WGS) entry which is preliminary data.</text>
</comment>
<dbReference type="GO" id="GO:0003677">
    <property type="term" value="F:DNA binding"/>
    <property type="evidence" value="ECO:0007669"/>
    <property type="project" value="UniProtKB-KW"/>
</dbReference>
<accession>A0A844ZH58</accession>
<dbReference type="Gene3D" id="1.10.10.10">
    <property type="entry name" value="Winged helix-like DNA-binding domain superfamily/Winged helix DNA-binding domain"/>
    <property type="match status" value="1"/>
</dbReference>
<dbReference type="PANTHER" id="PTHR38445">
    <property type="entry name" value="HTH-TYPE TRANSCRIPTIONAL REPRESSOR YTRA"/>
    <property type="match status" value="1"/>
</dbReference>
<proteinExistence type="predicted"/>
<dbReference type="RefSeq" id="WP_160683505.1">
    <property type="nucleotide sequence ID" value="NZ_WTYW01000003.1"/>
</dbReference>
<dbReference type="OrthoDB" id="9812645at2"/>
<dbReference type="GO" id="GO:0003700">
    <property type="term" value="F:DNA-binding transcription factor activity"/>
    <property type="evidence" value="ECO:0007669"/>
    <property type="project" value="InterPro"/>
</dbReference>
<reference evidence="5 6" key="1">
    <citation type="submission" date="2019-12" db="EMBL/GenBank/DDBJ databases">
        <title>Genomic-based taxomic classification of the family Erythrobacteraceae.</title>
        <authorList>
            <person name="Xu L."/>
        </authorList>
    </citation>
    <scope>NUCLEOTIDE SEQUENCE [LARGE SCALE GENOMIC DNA]</scope>
    <source>
        <strain evidence="5 6">MCCC 1A09962</strain>
    </source>
</reference>
<dbReference type="InterPro" id="IPR036388">
    <property type="entry name" value="WH-like_DNA-bd_sf"/>
</dbReference>
<sequence length="116" mass="12871">MDEVRRLIVLGELKSDMPLPSVRQLAADLRLNPNTIVQAYRELEREGVVYVRRGHGTFVSAQLKLPEERKRILANVVARALIEAQRNGISPDEFAAGIIEATQPASKALVKQAKEA</sequence>
<dbReference type="SUPFAM" id="SSF46785">
    <property type="entry name" value="Winged helix' DNA-binding domain"/>
    <property type="match status" value="1"/>
</dbReference>
<evidence type="ECO:0000313" key="6">
    <source>
        <dbReference type="Proteomes" id="UP000433104"/>
    </source>
</evidence>
<dbReference type="InterPro" id="IPR000524">
    <property type="entry name" value="Tscrpt_reg_HTH_GntR"/>
</dbReference>
<evidence type="ECO:0000256" key="3">
    <source>
        <dbReference type="ARBA" id="ARBA00023163"/>
    </source>
</evidence>
<dbReference type="CDD" id="cd07377">
    <property type="entry name" value="WHTH_GntR"/>
    <property type="match status" value="1"/>
</dbReference>
<evidence type="ECO:0000256" key="1">
    <source>
        <dbReference type="ARBA" id="ARBA00023015"/>
    </source>
</evidence>
<dbReference type="PANTHER" id="PTHR38445:SF9">
    <property type="entry name" value="HTH-TYPE TRANSCRIPTIONAL REPRESSOR YTRA"/>
    <property type="match status" value="1"/>
</dbReference>
<evidence type="ECO:0000313" key="5">
    <source>
        <dbReference type="EMBL" id="MXO86476.1"/>
    </source>
</evidence>
<keyword evidence="1" id="KW-0805">Transcription regulation</keyword>
<gene>
    <name evidence="5" type="ORF">GRI38_10615</name>
</gene>
<protein>
    <submittedName>
        <fullName evidence="5">GntR family transcriptional regulator</fullName>
    </submittedName>
</protein>
<keyword evidence="6" id="KW-1185">Reference proteome</keyword>
<dbReference type="PROSITE" id="PS50949">
    <property type="entry name" value="HTH_GNTR"/>
    <property type="match status" value="1"/>
</dbReference>
<feature type="domain" description="HTH gntR-type" evidence="4">
    <location>
        <begin position="1"/>
        <end position="62"/>
    </location>
</feature>
<name>A0A844ZH58_9SPHN</name>
<keyword evidence="2" id="KW-0238">DNA-binding</keyword>
<dbReference type="InterPro" id="IPR036390">
    <property type="entry name" value="WH_DNA-bd_sf"/>
</dbReference>
<keyword evidence="3" id="KW-0804">Transcription</keyword>